<dbReference type="Proteomes" id="UP000239757">
    <property type="component" value="Unassembled WGS sequence"/>
</dbReference>
<dbReference type="AlphaFoldDB" id="A0A2P5XV96"/>
<protein>
    <submittedName>
        <fullName evidence="1">Uncharacterized protein</fullName>
    </submittedName>
</protein>
<reference evidence="1 2" key="1">
    <citation type="submission" date="2015-01" db="EMBL/GenBank/DDBJ databases">
        <title>Genome of allotetraploid Gossypium barbadense reveals genomic plasticity and fiber elongation in cotton evolution.</title>
        <authorList>
            <person name="Chen X."/>
            <person name="Liu X."/>
            <person name="Zhao B."/>
            <person name="Zheng H."/>
            <person name="Hu Y."/>
            <person name="Lu G."/>
            <person name="Yang C."/>
            <person name="Chen J."/>
            <person name="Shan C."/>
            <person name="Zhang L."/>
            <person name="Zhou Y."/>
            <person name="Wang L."/>
            <person name="Guo W."/>
            <person name="Bai Y."/>
            <person name="Ruan J."/>
            <person name="Shangguan X."/>
            <person name="Mao Y."/>
            <person name="Jiang J."/>
            <person name="Zhu Y."/>
            <person name="Lei J."/>
            <person name="Kang H."/>
            <person name="Chen S."/>
            <person name="He X."/>
            <person name="Wang R."/>
            <person name="Wang Y."/>
            <person name="Chen J."/>
            <person name="Wang L."/>
            <person name="Yu S."/>
            <person name="Wang B."/>
            <person name="Wei J."/>
            <person name="Song S."/>
            <person name="Lu X."/>
            <person name="Gao Z."/>
            <person name="Gu W."/>
            <person name="Deng X."/>
            <person name="Ma D."/>
            <person name="Wang S."/>
            <person name="Liang W."/>
            <person name="Fang L."/>
            <person name="Cai C."/>
            <person name="Zhu X."/>
            <person name="Zhou B."/>
            <person name="Zhang Y."/>
            <person name="Chen Z."/>
            <person name="Xu S."/>
            <person name="Zhu R."/>
            <person name="Wang S."/>
            <person name="Zhang T."/>
            <person name="Zhao G."/>
        </authorList>
    </citation>
    <scope>NUCLEOTIDE SEQUENCE [LARGE SCALE GENOMIC DNA]</scope>
    <source>
        <strain evidence="2">cv. Xinhai21</strain>
        <tissue evidence="1">Leaf</tissue>
    </source>
</reference>
<organism evidence="1 2">
    <name type="scientific">Gossypium barbadense</name>
    <name type="common">Sea Island cotton</name>
    <name type="synonym">Hibiscus barbadensis</name>
    <dbReference type="NCBI Taxonomy" id="3634"/>
    <lineage>
        <taxon>Eukaryota</taxon>
        <taxon>Viridiplantae</taxon>
        <taxon>Streptophyta</taxon>
        <taxon>Embryophyta</taxon>
        <taxon>Tracheophyta</taxon>
        <taxon>Spermatophyta</taxon>
        <taxon>Magnoliopsida</taxon>
        <taxon>eudicotyledons</taxon>
        <taxon>Gunneridae</taxon>
        <taxon>Pentapetalae</taxon>
        <taxon>rosids</taxon>
        <taxon>malvids</taxon>
        <taxon>Malvales</taxon>
        <taxon>Malvaceae</taxon>
        <taxon>Malvoideae</taxon>
        <taxon>Gossypium</taxon>
    </lineage>
</organism>
<gene>
    <name evidence="1" type="ORF">GOBAR_AA13400</name>
</gene>
<evidence type="ECO:0000313" key="2">
    <source>
        <dbReference type="Proteomes" id="UP000239757"/>
    </source>
</evidence>
<dbReference type="EMBL" id="KZ664164">
    <property type="protein sequence ID" value="PPS07260.1"/>
    <property type="molecule type" value="Genomic_DNA"/>
</dbReference>
<sequence>MSKKPMITKFSIQRNKKLRKSGIPTILVDAVEKEKVEDEVLLAKKNQVFLTLNCLNIYMALRKKGLIKEQNIKDASGLMGTVAFFKPYVRELVLEFYANLLSSITDSRRKLFQKSQQNRQLERMLIKRNKQTMKQQLLQGRQKCALPLALQAMIKDSIEG</sequence>
<accession>A0A2P5XV96</accession>
<proteinExistence type="predicted"/>
<name>A0A2P5XV96_GOSBA</name>
<evidence type="ECO:0000313" key="1">
    <source>
        <dbReference type="EMBL" id="PPS07260.1"/>
    </source>
</evidence>